<comment type="caution">
    <text evidence="1">The sequence shown here is derived from an EMBL/GenBank/DDBJ whole genome shotgun (WGS) entry which is preliminary data.</text>
</comment>
<dbReference type="EMBL" id="CM023473">
    <property type="protein sequence ID" value="KAH7953183.1"/>
    <property type="molecule type" value="Genomic_DNA"/>
</dbReference>
<evidence type="ECO:0000313" key="1">
    <source>
        <dbReference type="EMBL" id="KAH7953183.1"/>
    </source>
</evidence>
<keyword evidence="2" id="KW-1185">Reference proteome</keyword>
<sequence>MHPSLVAMHMRMDREALLSVMLNETRFVTIMRRPVDLFRSLYDYYALQRHFGDEPLEEFVFNEDHVRFLQETRFAGNLGFNQMAFDLGMNQADFENRDKVDELISTVESTFDVVMVAERFTESLVLLRKKLCLPNLRSVIAFRKNALQNRTTLTPRVAARLAQLNAADTYIYEHFARRLERQLQALGVQHVASEVAHIEATTRRWLERCVESTTTGRRVVAHRLREGMDYDPVCHRLALSEIEFTKELRWTQTRLARQRTGFFYH</sequence>
<organism evidence="1 2">
    <name type="scientific">Dermacentor silvarum</name>
    <name type="common">Tick</name>
    <dbReference type="NCBI Taxonomy" id="543639"/>
    <lineage>
        <taxon>Eukaryota</taxon>
        <taxon>Metazoa</taxon>
        <taxon>Ecdysozoa</taxon>
        <taxon>Arthropoda</taxon>
        <taxon>Chelicerata</taxon>
        <taxon>Arachnida</taxon>
        <taxon>Acari</taxon>
        <taxon>Parasitiformes</taxon>
        <taxon>Ixodida</taxon>
        <taxon>Ixodoidea</taxon>
        <taxon>Ixodidae</taxon>
        <taxon>Rhipicephalinae</taxon>
        <taxon>Dermacentor</taxon>
    </lineage>
</organism>
<accession>A0ACB8CV96</accession>
<proteinExistence type="predicted"/>
<dbReference type="Proteomes" id="UP000821865">
    <property type="component" value="Chromosome 4"/>
</dbReference>
<protein>
    <submittedName>
        <fullName evidence="1">Uncharacterized protein</fullName>
    </submittedName>
</protein>
<name>A0ACB8CV96_DERSI</name>
<evidence type="ECO:0000313" key="2">
    <source>
        <dbReference type="Proteomes" id="UP000821865"/>
    </source>
</evidence>
<gene>
    <name evidence="1" type="ORF">HPB49_005839</name>
</gene>
<reference evidence="1" key="1">
    <citation type="submission" date="2020-05" db="EMBL/GenBank/DDBJ databases">
        <title>Large-scale comparative analyses of tick genomes elucidate their genetic diversity and vector capacities.</title>
        <authorList>
            <person name="Jia N."/>
            <person name="Wang J."/>
            <person name="Shi W."/>
            <person name="Du L."/>
            <person name="Sun Y."/>
            <person name="Zhan W."/>
            <person name="Jiang J."/>
            <person name="Wang Q."/>
            <person name="Zhang B."/>
            <person name="Ji P."/>
            <person name="Sakyi L.B."/>
            <person name="Cui X."/>
            <person name="Yuan T."/>
            <person name="Jiang B."/>
            <person name="Yang W."/>
            <person name="Lam T.T.-Y."/>
            <person name="Chang Q."/>
            <person name="Ding S."/>
            <person name="Wang X."/>
            <person name="Zhu J."/>
            <person name="Ruan X."/>
            <person name="Zhao L."/>
            <person name="Wei J."/>
            <person name="Que T."/>
            <person name="Du C."/>
            <person name="Cheng J."/>
            <person name="Dai P."/>
            <person name="Han X."/>
            <person name="Huang E."/>
            <person name="Gao Y."/>
            <person name="Liu J."/>
            <person name="Shao H."/>
            <person name="Ye R."/>
            <person name="Li L."/>
            <person name="Wei W."/>
            <person name="Wang X."/>
            <person name="Wang C."/>
            <person name="Yang T."/>
            <person name="Huo Q."/>
            <person name="Li W."/>
            <person name="Guo W."/>
            <person name="Chen H."/>
            <person name="Zhou L."/>
            <person name="Ni X."/>
            <person name="Tian J."/>
            <person name="Zhou Y."/>
            <person name="Sheng Y."/>
            <person name="Liu T."/>
            <person name="Pan Y."/>
            <person name="Xia L."/>
            <person name="Li J."/>
            <person name="Zhao F."/>
            <person name="Cao W."/>
        </authorList>
    </citation>
    <scope>NUCLEOTIDE SEQUENCE</scope>
    <source>
        <strain evidence="1">Dsil-2018</strain>
    </source>
</reference>